<evidence type="ECO:0000313" key="13">
    <source>
        <dbReference type="Proteomes" id="UP000193498"/>
    </source>
</evidence>
<keyword evidence="13" id="KW-1185">Reference proteome</keyword>
<gene>
    <name evidence="12" type="ORF">K493DRAFT_267097</name>
</gene>
<dbReference type="STRING" id="1314790.A0A1Y1XUR3"/>
<dbReference type="Proteomes" id="UP000193498">
    <property type="component" value="Unassembled WGS sequence"/>
</dbReference>
<evidence type="ECO:0000256" key="6">
    <source>
        <dbReference type="ARBA" id="ARBA00022679"/>
    </source>
</evidence>
<keyword evidence="7" id="KW-0547">Nucleotide-binding</keyword>
<dbReference type="InterPro" id="IPR004567">
    <property type="entry name" value="Type_II_PanK"/>
</dbReference>
<evidence type="ECO:0000256" key="1">
    <source>
        <dbReference type="ARBA" id="ARBA00001206"/>
    </source>
</evidence>
<name>A0A1Y1XUR3_9FUNG</name>
<dbReference type="GO" id="GO:0005524">
    <property type="term" value="F:ATP binding"/>
    <property type="evidence" value="ECO:0007669"/>
    <property type="project" value="UniProtKB-KW"/>
</dbReference>
<keyword evidence="5" id="KW-0963">Cytoplasm</keyword>
<dbReference type="GO" id="GO:0015937">
    <property type="term" value="P:coenzyme A biosynthetic process"/>
    <property type="evidence" value="ECO:0007669"/>
    <property type="project" value="UniProtKB-KW"/>
</dbReference>
<dbReference type="NCBIfam" id="TIGR00555">
    <property type="entry name" value="panK_eukar"/>
    <property type="match status" value="1"/>
</dbReference>
<organism evidence="12 13">
    <name type="scientific">Basidiobolus meristosporus CBS 931.73</name>
    <dbReference type="NCBI Taxonomy" id="1314790"/>
    <lineage>
        <taxon>Eukaryota</taxon>
        <taxon>Fungi</taxon>
        <taxon>Fungi incertae sedis</taxon>
        <taxon>Zoopagomycota</taxon>
        <taxon>Entomophthoromycotina</taxon>
        <taxon>Basidiobolomycetes</taxon>
        <taxon>Basidiobolales</taxon>
        <taxon>Basidiobolaceae</taxon>
        <taxon>Basidiobolus</taxon>
    </lineage>
</organism>
<dbReference type="FunCoup" id="A0A1Y1XUR3">
    <property type="interactions" value="810"/>
</dbReference>
<comment type="subcellular location">
    <subcellularLocation>
        <location evidence="2">Cytoplasm</location>
    </subcellularLocation>
</comment>
<dbReference type="FunFam" id="3.30.420.40:FF:000025">
    <property type="entry name" value="pantothenate kinase 2, mitochondrial"/>
    <property type="match status" value="1"/>
</dbReference>
<dbReference type="Gene3D" id="3.30.420.510">
    <property type="match status" value="1"/>
</dbReference>
<comment type="similarity">
    <text evidence="11">Belongs to the type II pantothenate kinase family.</text>
</comment>
<accession>A0A1Y1XUR3</accession>
<comment type="catalytic activity">
    <reaction evidence="1">
        <text>(R)-pantothenate + ATP = (R)-4'-phosphopantothenate + ADP + H(+)</text>
        <dbReference type="Rhea" id="RHEA:16373"/>
        <dbReference type="ChEBI" id="CHEBI:10986"/>
        <dbReference type="ChEBI" id="CHEBI:15378"/>
        <dbReference type="ChEBI" id="CHEBI:29032"/>
        <dbReference type="ChEBI" id="CHEBI:30616"/>
        <dbReference type="ChEBI" id="CHEBI:456216"/>
        <dbReference type="EC" id="2.7.1.33"/>
    </reaction>
</comment>
<evidence type="ECO:0000256" key="11">
    <source>
        <dbReference type="ARBA" id="ARBA00060870"/>
    </source>
</evidence>
<dbReference type="InterPro" id="IPR043129">
    <property type="entry name" value="ATPase_NBD"/>
</dbReference>
<evidence type="ECO:0000256" key="8">
    <source>
        <dbReference type="ARBA" id="ARBA00022777"/>
    </source>
</evidence>
<dbReference type="OrthoDB" id="498611at2759"/>
<dbReference type="PANTHER" id="PTHR12280:SF20">
    <property type="entry name" value="4'-PHOSPHOPANTETHEINE PHOSPHATASE"/>
    <property type="match status" value="1"/>
</dbReference>
<protein>
    <recommendedName>
        <fullName evidence="4">pantothenate kinase</fullName>
        <ecNumber evidence="4">2.7.1.33</ecNumber>
    </recommendedName>
</protein>
<keyword evidence="8" id="KW-0418">Kinase</keyword>
<evidence type="ECO:0000256" key="5">
    <source>
        <dbReference type="ARBA" id="ARBA00022490"/>
    </source>
</evidence>
<evidence type="ECO:0000256" key="3">
    <source>
        <dbReference type="ARBA" id="ARBA00005225"/>
    </source>
</evidence>
<evidence type="ECO:0000313" key="12">
    <source>
        <dbReference type="EMBL" id="ORX89453.1"/>
    </source>
</evidence>
<keyword evidence="9" id="KW-0067">ATP-binding</keyword>
<dbReference type="Pfam" id="PF03630">
    <property type="entry name" value="Fumble"/>
    <property type="match status" value="1"/>
</dbReference>
<reference evidence="12 13" key="1">
    <citation type="submission" date="2016-07" db="EMBL/GenBank/DDBJ databases">
        <title>Pervasive Adenine N6-methylation of Active Genes in Fungi.</title>
        <authorList>
            <consortium name="DOE Joint Genome Institute"/>
            <person name="Mondo S.J."/>
            <person name="Dannebaum R.O."/>
            <person name="Kuo R.C."/>
            <person name="Labutti K."/>
            <person name="Haridas S."/>
            <person name="Kuo A."/>
            <person name="Salamov A."/>
            <person name="Ahrendt S.R."/>
            <person name="Lipzen A."/>
            <person name="Sullivan W."/>
            <person name="Andreopoulos W.B."/>
            <person name="Clum A."/>
            <person name="Lindquist E."/>
            <person name="Daum C."/>
            <person name="Ramamoorthy G.K."/>
            <person name="Gryganskyi A."/>
            <person name="Culley D."/>
            <person name="Magnuson J.K."/>
            <person name="James T.Y."/>
            <person name="O'Malley M.A."/>
            <person name="Stajich J.E."/>
            <person name="Spatafora J.W."/>
            <person name="Visel A."/>
            <person name="Grigoriev I.V."/>
        </authorList>
    </citation>
    <scope>NUCLEOTIDE SEQUENCE [LARGE SCALE GENOMIC DNA]</scope>
    <source>
        <strain evidence="12 13">CBS 931.73</strain>
    </source>
</reference>
<dbReference type="EC" id="2.7.1.33" evidence="4"/>
<dbReference type="PANTHER" id="PTHR12280">
    <property type="entry name" value="PANTOTHENATE KINASE"/>
    <property type="match status" value="1"/>
</dbReference>
<dbReference type="InParanoid" id="A0A1Y1XUR3"/>
<keyword evidence="10" id="KW-0173">Coenzyme A biosynthesis</keyword>
<comment type="caution">
    <text evidence="12">The sequence shown here is derived from an EMBL/GenBank/DDBJ whole genome shotgun (WGS) entry which is preliminary data.</text>
</comment>
<dbReference type="GO" id="GO:0005634">
    <property type="term" value="C:nucleus"/>
    <property type="evidence" value="ECO:0007669"/>
    <property type="project" value="TreeGrafter"/>
</dbReference>
<dbReference type="CDD" id="cd24122">
    <property type="entry name" value="ASKHA_NBD_PanK-II_Pank1-like"/>
    <property type="match status" value="1"/>
</dbReference>
<dbReference type="SUPFAM" id="SSF53067">
    <property type="entry name" value="Actin-like ATPase domain"/>
    <property type="match status" value="2"/>
</dbReference>
<evidence type="ECO:0000256" key="2">
    <source>
        <dbReference type="ARBA" id="ARBA00004496"/>
    </source>
</evidence>
<evidence type="ECO:0000256" key="9">
    <source>
        <dbReference type="ARBA" id="ARBA00022840"/>
    </source>
</evidence>
<evidence type="ECO:0000256" key="7">
    <source>
        <dbReference type="ARBA" id="ARBA00022741"/>
    </source>
</evidence>
<keyword evidence="6" id="KW-0808">Transferase</keyword>
<sequence length="360" mass="39802">MTVSHFDIKKHGYFGADVGGTLAKIMFYEPENDPAISKVRDFVLSSTTYGSTGQRDEKLTVSLPKAKLHFILFETNRMRQAIKLIKAQNILSGVKNISVTGGGAFKFAELVKEELGCIIKKKDEMHCLIHGLNFLLKNVPDEVYYFANPEDDKDEEKAICDVREDMFPYLLVNVGTGVSILKVSNWDDFERVSGSGIGGGTYYGLCRLLTQAKDFSATLEEAVKGDDNSCNMTVGDIYGGSYESLGLDANMTASFFGKLVMGDSYKENVKEADVCKALLYMVTNNVGQIAYLNARLQGLKNIYFAGNFLRTNKIAMKYLSKAIHFWSGGEMKALFLQHEGFFGACGAFLDSEQPNSCESS</sequence>
<dbReference type="GO" id="GO:0005829">
    <property type="term" value="C:cytosol"/>
    <property type="evidence" value="ECO:0007669"/>
    <property type="project" value="TreeGrafter"/>
</dbReference>
<dbReference type="GO" id="GO:0004594">
    <property type="term" value="F:pantothenate kinase activity"/>
    <property type="evidence" value="ECO:0007669"/>
    <property type="project" value="UniProtKB-EC"/>
</dbReference>
<comment type="pathway">
    <text evidence="3">Cofactor biosynthesis; coenzyme A biosynthesis; CoA from (R)-pantothenate: step 1/5.</text>
</comment>
<proteinExistence type="inferred from homology"/>
<dbReference type="AlphaFoldDB" id="A0A1Y1XUR3"/>
<dbReference type="EMBL" id="MCFE01000443">
    <property type="protein sequence ID" value="ORX89453.1"/>
    <property type="molecule type" value="Genomic_DNA"/>
</dbReference>
<evidence type="ECO:0000256" key="10">
    <source>
        <dbReference type="ARBA" id="ARBA00022993"/>
    </source>
</evidence>
<dbReference type="Gene3D" id="3.30.420.40">
    <property type="match status" value="1"/>
</dbReference>
<evidence type="ECO:0000256" key="4">
    <source>
        <dbReference type="ARBA" id="ARBA00012102"/>
    </source>
</evidence>